<dbReference type="InterPro" id="IPR000620">
    <property type="entry name" value="EamA_dom"/>
</dbReference>
<feature type="transmembrane region" description="Helical" evidence="6">
    <location>
        <begin position="139"/>
        <end position="157"/>
    </location>
</feature>
<dbReference type="HOGENOM" id="CLU_033863_12_0_6"/>
<proteinExistence type="inferred from homology"/>
<evidence type="ECO:0000256" key="5">
    <source>
        <dbReference type="ARBA" id="ARBA00023136"/>
    </source>
</evidence>
<feature type="transmembrane region" description="Helical" evidence="6">
    <location>
        <begin position="48"/>
        <end position="69"/>
    </location>
</feature>
<evidence type="ECO:0000256" key="4">
    <source>
        <dbReference type="ARBA" id="ARBA00022989"/>
    </source>
</evidence>
<feature type="transmembrane region" description="Helical" evidence="6">
    <location>
        <begin position="264"/>
        <end position="283"/>
    </location>
</feature>
<feature type="transmembrane region" description="Helical" evidence="6">
    <location>
        <begin position="18"/>
        <end position="36"/>
    </location>
</feature>
<feature type="transmembrane region" description="Helical" evidence="6">
    <location>
        <begin position="81"/>
        <end position="100"/>
    </location>
</feature>
<feature type="transmembrane region" description="Helical" evidence="6">
    <location>
        <begin position="169"/>
        <end position="192"/>
    </location>
</feature>
<dbReference type="AlphaFoldDB" id="N9AFN4"/>
<dbReference type="EMBL" id="APPQ01000033">
    <property type="protein sequence ID" value="ENV42873.1"/>
    <property type="molecule type" value="Genomic_DNA"/>
</dbReference>
<sequence>MCIFDSVRRVEIVEQRKALDAQASLIMFVLCLLWGLQQVVLKLAASDISALMQIALRSALSALMVYLLIQADVRRQLWSRSYLPAGLLVGVLFALEFYLVAEALRYTSASHTIVLLYTAPIFVALGLHWKLPSEHLSPLQWGGILVAFSGIVVSFLFRSHTGQAMQASMLWGDLLALMAGIFWAATTVSVRLTRLAEAPATQTLFYQLLMGGMLLLPLAWMTGQATVNWTTLSISSLIFHTVVISFASYLIWFWMLKKYLASRLGVFSFLTPVFGMIFGILLLDEEVEMNFIIGTIMVMLGVVLVSLQGWLKPKNIKVAP</sequence>
<comment type="subcellular location">
    <subcellularLocation>
        <location evidence="1">Membrane</location>
        <topology evidence="1">Multi-pass membrane protein</topology>
    </subcellularLocation>
</comment>
<organism evidence="8 9">
    <name type="scientific">Acinetobacter schindleri CIP 107287</name>
    <dbReference type="NCBI Taxonomy" id="1217988"/>
    <lineage>
        <taxon>Bacteria</taxon>
        <taxon>Pseudomonadati</taxon>
        <taxon>Pseudomonadota</taxon>
        <taxon>Gammaproteobacteria</taxon>
        <taxon>Moraxellales</taxon>
        <taxon>Moraxellaceae</taxon>
        <taxon>Acinetobacter</taxon>
    </lineage>
</organism>
<evidence type="ECO:0000256" key="3">
    <source>
        <dbReference type="ARBA" id="ARBA00022692"/>
    </source>
</evidence>
<evidence type="ECO:0000256" key="1">
    <source>
        <dbReference type="ARBA" id="ARBA00004141"/>
    </source>
</evidence>
<keyword evidence="4 6" id="KW-1133">Transmembrane helix</keyword>
<evidence type="ECO:0000259" key="7">
    <source>
        <dbReference type="Pfam" id="PF00892"/>
    </source>
</evidence>
<feature type="domain" description="EamA" evidence="7">
    <location>
        <begin position="25"/>
        <end position="155"/>
    </location>
</feature>
<reference evidence="8 9" key="1">
    <citation type="submission" date="2013-02" db="EMBL/GenBank/DDBJ databases">
        <title>The Genome Sequence of Acinetobacter schindleri CIP 107287.</title>
        <authorList>
            <consortium name="The Broad Institute Genome Sequencing Platform"/>
            <consortium name="The Broad Institute Genome Sequencing Center for Infectious Disease"/>
            <person name="Cerqueira G."/>
            <person name="Feldgarden M."/>
            <person name="Courvalin P."/>
            <person name="Perichon B."/>
            <person name="Grillot-Courvalin C."/>
            <person name="Clermont D."/>
            <person name="Rocha E."/>
            <person name="Yoon E.-J."/>
            <person name="Nemec A."/>
            <person name="Walker B."/>
            <person name="Young S.K."/>
            <person name="Zeng Q."/>
            <person name="Gargeya S."/>
            <person name="Fitzgerald M."/>
            <person name="Haas B."/>
            <person name="Abouelleil A."/>
            <person name="Alvarado L."/>
            <person name="Arachchi H.M."/>
            <person name="Berlin A.M."/>
            <person name="Chapman S.B."/>
            <person name="Dewar J."/>
            <person name="Goldberg J."/>
            <person name="Griggs A."/>
            <person name="Gujja S."/>
            <person name="Hansen M."/>
            <person name="Howarth C."/>
            <person name="Imamovic A."/>
            <person name="Larimer J."/>
            <person name="McCowan C."/>
            <person name="Murphy C."/>
            <person name="Neiman D."/>
            <person name="Pearson M."/>
            <person name="Priest M."/>
            <person name="Roberts A."/>
            <person name="Saif S."/>
            <person name="Shea T."/>
            <person name="Sisk P."/>
            <person name="Sykes S."/>
            <person name="Wortman J."/>
            <person name="Nusbaum C."/>
            <person name="Birren B."/>
        </authorList>
    </citation>
    <scope>NUCLEOTIDE SEQUENCE [LARGE SCALE GENOMIC DNA]</scope>
    <source>
        <strain evidence="8 9">CIP 107287</strain>
    </source>
</reference>
<feature type="transmembrane region" description="Helical" evidence="6">
    <location>
        <begin position="229"/>
        <end position="252"/>
    </location>
</feature>
<dbReference type="PANTHER" id="PTHR32322">
    <property type="entry name" value="INNER MEMBRANE TRANSPORTER"/>
    <property type="match status" value="1"/>
</dbReference>
<evidence type="ECO:0000313" key="8">
    <source>
        <dbReference type="EMBL" id="ENV42873.1"/>
    </source>
</evidence>
<comment type="similarity">
    <text evidence="2">Belongs to the EamA transporter family.</text>
</comment>
<feature type="transmembrane region" description="Helical" evidence="6">
    <location>
        <begin position="289"/>
        <end position="311"/>
    </location>
</feature>
<dbReference type="InterPro" id="IPR037185">
    <property type="entry name" value="EmrE-like"/>
</dbReference>
<accession>N9AFN4</accession>
<feature type="domain" description="EamA" evidence="7">
    <location>
        <begin position="170"/>
        <end position="306"/>
    </location>
</feature>
<dbReference type="InterPro" id="IPR050638">
    <property type="entry name" value="AA-Vitamin_Transporters"/>
</dbReference>
<name>N9AFN4_9GAMM</name>
<evidence type="ECO:0000256" key="2">
    <source>
        <dbReference type="ARBA" id="ARBA00007362"/>
    </source>
</evidence>
<gene>
    <name evidence="8" type="ORF">F955_03009</name>
</gene>
<keyword evidence="3 6" id="KW-0812">Transmembrane</keyword>
<feature type="transmembrane region" description="Helical" evidence="6">
    <location>
        <begin position="106"/>
        <end position="127"/>
    </location>
</feature>
<dbReference type="Pfam" id="PF00892">
    <property type="entry name" value="EamA"/>
    <property type="match status" value="2"/>
</dbReference>
<protein>
    <recommendedName>
        <fullName evidence="7">EamA domain-containing protein</fullName>
    </recommendedName>
</protein>
<dbReference type="PATRIC" id="fig|1217988.3.peg.2892"/>
<dbReference type="PANTHER" id="PTHR32322:SF2">
    <property type="entry name" value="EAMA DOMAIN-CONTAINING PROTEIN"/>
    <property type="match status" value="1"/>
</dbReference>
<feature type="transmembrane region" description="Helical" evidence="6">
    <location>
        <begin position="204"/>
        <end position="223"/>
    </location>
</feature>
<keyword evidence="5 6" id="KW-0472">Membrane</keyword>
<dbReference type="SUPFAM" id="SSF103481">
    <property type="entry name" value="Multidrug resistance efflux transporter EmrE"/>
    <property type="match status" value="2"/>
</dbReference>
<comment type="caution">
    <text evidence="8">The sequence shown here is derived from an EMBL/GenBank/DDBJ whole genome shotgun (WGS) entry which is preliminary data.</text>
</comment>
<evidence type="ECO:0000256" key="6">
    <source>
        <dbReference type="SAM" id="Phobius"/>
    </source>
</evidence>
<evidence type="ECO:0000313" key="9">
    <source>
        <dbReference type="Proteomes" id="UP000018440"/>
    </source>
</evidence>
<dbReference type="GO" id="GO:0016020">
    <property type="term" value="C:membrane"/>
    <property type="evidence" value="ECO:0007669"/>
    <property type="project" value="UniProtKB-SubCell"/>
</dbReference>
<dbReference type="Proteomes" id="UP000018440">
    <property type="component" value="Unassembled WGS sequence"/>
</dbReference>